<dbReference type="AlphaFoldDB" id="A0A4V1QXP7"/>
<dbReference type="GO" id="GO:0051536">
    <property type="term" value="F:iron-sulfur cluster binding"/>
    <property type="evidence" value="ECO:0007669"/>
    <property type="project" value="UniProtKB-KW"/>
</dbReference>
<feature type="domain" description="ATPase BadF/BadG/BcrA/BcrD type" evidence="5">
    <location>
        <begin position="9"/>
        <end position="256"/>
    </location>
</feature>
<protein>
    <submittedName>
        <fullName evidence="7">2-hydroxyglutaryl-CoA dehydratase</fullName>
    </submittedName>
</protein>
<accession>A0A4V1QXP7</accession>
<evidence type="ECO:0000256" key="1">
    <source>
        <dbReference type="ARBA" id="ARBA00001966"/>
    </source>
</evidence>
<dbReference type="CDD" id="cd24034">
    <property type="entry name" value="ASKHA_NBD_O66634-like_rpt1"/>
    <property type="match status" value="1"/>
</dbReference>
<reference evidence="7 8" key="1">
    <citation type="submission" date="2019-01" db="EMBL/GenBank/DDBJ databases">
        <title>Fusobacterium necrophorum Isolated From the Uterus of Dairy Cows.</title>
        <authorList>
            <person name="Francis A.M."/>
        </authorList>
    </citation>
    <scope>NUCLEOTIDE SEQUENCE [LARGE SCALE GENOMIC DNA]</scope>
    <source>
        <strain evidence="7 8">KG35</strain>
    </source>
</reference>
<dbReference type="InterPro" id="IPR051805">
    <property type="entry name" value="Dehydratase_Activator_Redct"/>
</dbReference>
<keyword evidence="4" id="KW-0411">Iron-sulfur</keyword>
<feature type="domain" description="ATPase BadF/BadG/BcrA/BcrD type" evidence="5">
    <location>
        <begin position="323"/>
        <end position="577"/>
    </location>
</feature>
<comment type="caution">
    <text evidence="7">The sequence shown here is derived from an EMBL/GenBank/DDBJ whole genome shotgun (WGS) entry which is preliminary data.</text>
</comment>
<dbReference type="InterPro" id="IPR043129">
    <property type="entry name" value="ATPase_NBD"/>
</dbReference>
<evidence type="ECO:0000313" key="8">
    <source>
        <dbReference type="Proteomes" id="UP000289216"/>
    </source>
</evidence>
<dbReference type="InterPro" id="IPR002731">
    <property type="entry name" value="ATPase_BadF"/>
</dbReference>
<dbReference type="NCBIfam" id="TIGR00241">
    <property type="entry name" value="CoA_E_activ"/>
    <property type="match status" value="1"/>
</dbReference>
<evidence type="ECO:0000256" key="3">
    <source>
        <dbReference type="ARBA" id="ARBA00023004"/>
    </source>
</evidence>
<dbReference type="Pfam" id="PF01869">
    <property type="entry name" value="BcrAD_BadFG"/>
    <property type="match status" value="2"/>
</dbReference>
<dbReference type="InterPro" id="IPR008275">
    <property type="entry name" value="CoA_E_activase_dom"/>
</dbReference>
<dbReference type="CDD" id="cd24035">
    <property type="entry name" value="ASKHA_NBD_O66634-like_rpt2"/>
    <property type="match status" value="1"/>
</dbReference>
<dbReference type="SUPFAM" id="SSF53067">
    <property type="entry name" value="Actin-like ATPase domain"/>
    <property type="match status" value="2"/>
</dbReference>
<dbReference type="Pfam" id="PF09989">
    <property type="entry name" value="DUF2229"/>
    <property type="match status" value="1"/>
</dbReference>
<evidence type="ECO:0000259" key="6">
    <source>
        <dbReference type="Pfam" id="PF09989"/>
    </source>
</evidence>
<comment type="cofactor">
    <cofactor evidence="1">
        <name>[4Fe-4S] cluster</name>
        <dbReference type="ChEBI" id="CHEBI:49883"/>
    </cofactor>
</comment>
<proteinExistence type="predicted"/>
<dbReference type="Proteomes" id="UP000289216">
    <property type="component" value="Unassembled WGS sequence"/>
</dbReference>
<feature type="domain" description="DUF2229" evidence="6">
    <location>
        <begin position="666"/>
        <end position="884"/>
    </location>
</feature>
<organism evidence="7 8">
    <name type="scientific">Fusobacterium necrophorum</name>
    <dbReference type="NCBI Taxonomy" id="859"/>
    <lineage>
        <taxon>Bacteria</taxon>
        <taxon>Fusobacteriati</taxon>
        <taxon>Fusobacteriota</taxon>
        <taxon>Fusobacteriia</taxon>
        <taxon>Fusobacteriales</taxon>
        <taxon>Fusobacteriaceae</taxon>
        <taxon>Fusobacterium</taxon>
    </lineage>
</organism>
<sequence length="980" mass="109806">MEAVLRYKVGIDVGSTTLKTVILDEKENIVEKSYQRHFSKVREVTLEHIKKLETLLEGSSCQVAITGSAGLGIAKDCGLPFVQEVFSTVGAVKKRFPQTDVVIELGGEDAKIVFLQGSPEERMNGSCAGGTGAFIDQMASLMDMDAAQLDTVSLEYEKIYPIASRCGVFAKTDIQPLLNQGAKKSDIAASIYQAVVEQTITGLAQGRKIEGNVLFLGGPLFFLKGLQKRFVESLHLTEEHAMFPELAPYFVALGSAYYAANTEESFSFEELIRILSKKAEPKEESKEEPLFRSQEEYQKFQERHRRMSIPEKDILYYSGKAYLGLDSGSTTIKVVLLDEEGNLLYHHYSSSKGNPVTLFLEQLKKIRELCGERIEIVGSAVTGYGEELMRSAFGVDLGIVETIAHYTAAKNFNPQVDFIIDIGGQDIKCFDIQNGNIDSILLNEACSSGCGSFLETFAKSMGYSIQEFSQKALFATSPSKLGSRCTVFMNSSVKQAQKEGAGVEDISAGLARSIVKNAIYKVIRARSVEDLGKHIVVQGGTFLNDAVLRSFEQEIGREVLRLNFSELMGAYGAALYAKKFFQEESKLLTREELEHFSHHSIATRCNLCTNHCHLTVNSFSTGERFISGNRCERGAGKKVQKNLPNMVAYKNQKLDSLPLLSKGRAKIGIPRVLNMYDMLPFWAALFRTLGCDIVLSAKSSRELYMKGQHTIPSDTVCYPAKLVHGHIEDLLSKDLDAIFYPCLSYAFDEGLSDNHYNCPVVAYYPELIQANIPEVEKKHYLYPHLGMENKDLLMEKLYDCFQNIIPKLKKKEMKIAVNKAYELYFQYREEIREEGKRCLSFAKKEKNPMIVLASRPYHIDSEINHGLDRLLNSLGFVVLTEDSLPPFDRNATQEILNQWTYHARMYNAARFVGATEKAELIQLVSFGCGIDAITSDEIHSILSKYGKLYTQLKIDEIHNLGATKIRLRSLEATMREREAI</sequence>
<evidence type="ECO:0000313" key="7">
    <source>
        <dbReference type="EMBL" id="RXZ70396.1"/>
    </source>
</evidence>
<keyword evidence="3" id="KW-0408">Iron</keyword>
<dbReference type="PANTHER" id="PTHR32329:SF4">
    <property type="entry name" value="ACTIVATOR OF 2-HYDROXYACYL-COA DEHYDRATASE"/>
    <property type="match status" value="1"/>
</dbReference>
<keyword evidence="2" id="KW-0479">Metal-binding</keyword>
<evidence type="ECO:0000259" key="5">
    <source>
        <dbReference type="Pfam" id="PF01869"/>
    </source>
</evidence>
<dbReference type="Gene3D" id="3.30.420.40">
    <property type="match status" value="4"/>
</dbReference>
<name>A0A4V1QXP7_9FUSO</name>
<dbReference type="EMBL" id="SBAP01000008">
    <property type="protein sequence ID" value="RXZ70396.1"/>
    <property type="molecule type" value="Genomic_DNA"/>
</dbReference>
<dbReference type="InterPro" id="IPR018709">
    <property type="entry name" value="CoA_activase_DUF2229"/>
</dbReference>
<dbReference type="PANTHER" id="PTHR32329">
    <property type="entry name" value="BIFUNCTIONAL PROTEIN [INCLUDES 2-HYDROXYACYL-COA DEHYDRATASE (N-TER) AND ITS ACTIVATOR DOMAIN (C_TERM)-RELATED"/>
    <property type="match status" value="1"/>
</dbReference>
<gene>
    <name evidence="7" type="ORF">EPT53_04150</name>
</gene>
<dbReference type="GO" id="GO:0046872">
    <property type="term" value="F:metal ion binding"/>
    <property type="evidence" value="ECO:0007669"/>
    <property type="project" value="UniProtKB-KW"/>
</dbReference>
<evidence type="ECO:0000256" key="2">
    <source>
        <dbReference type="ARBA" id="ARBA00022723"/>
    </source>
</evidence>
<evidence type="ECO:0000256" key="4">
    <source>
        <dbReference type="ARBA" id="ARBA00023014"/>
    </source>
</evidence>